<dbReference type="NCBIfam" id="TIGR02887">
    <property type="entry name" value="spore_ger_x_C"/>
    <property type="match status" value="1"/>
</dbReference>
<keyword evidence="6" id="KW-0564">Palmitate</keyword>
<evidence type="ECO:0000313" key="11">
    <source>
        <dbReference type="EMBL" id="RCX19428.1"/>
    </source>
</evidence>
<feature type="domain" description="Spore germination GerAC-like C-terminal" evidence="9">
    <location>
        <begin position="250"/>
        <end position="417"/>
    </location>
</feature>
<protein>
    <submittedName>
        <fullName evidence="11">Spore germination protein KC</fullName>
    </submittedName>
</protein>
<comment type="subcellular location">
    <subcellularLocation>
        <location evidence="1">Membrane</location>
        <topology evidence="1">Lipid-anchor</topology>
    </subcellularLocation>
</comment>
<evidence type="ECO:0000256" key="6">
    <source>
        <dbReference type="ARBA" id="ARBA00023139"/>
    </source>
</evidence>
<dbReference type="PANTHER" id="PTHR35789:SF1">
    <property type="entry name" value="SPORE GERMINATION PROTEIN B3"/>
    <property type="match status" value="1"/>
</dbReference>
<evidence type="ECO:0000256" key="4">
    <source>
        <dbReference type="ARBA" id="ARBA00022729"/>
    </source>
</evidence>
<evidence type="ECO:0000259" key="10">
    <source>
        <dbReference type="Pfam" id="PF25198"/>
    </source>
</evidence>
<evidence type="ECO:0000256" key="1">
    <source>
        <dbReference type="ARBA" id="ARBA00004635"/>
    </source>
</evidence>
<dbReference type="AlphaFoldDB" id="A0A369BFP2"/>
<keyword evidence="4" id="KW-0732">Signal</keyword>
<comment type="similarity">
    <text evidence="2">Belongs to the GerABKC lipoprotein family.</text>
</comment>
<dbReference type="Pfam" id="PF25198">
    <property type="entry name" value="Spore_GerAC_N"/>
    <property type="match status" value="1"/>
</dbReference>
<evidence type="ECO:0000256" key="7">
    <source>
        <dbReference type="ARBA" id="ARBA00023288"/>
    </source>
</evidence>
<dbReference type="GO" id="GO:0016020">
    <property type="term" value="C:membrane"/>
    <property type="evidence" value="ECO:0007669"/>
    <property type="project" value="UniProtKB-SubCell"/>
</dbReference>
<dbReference type="PANTHER" id="PTHR35789">
    <property type="entry name" value="SPORE GERMINATION PROTEIN B3"/>
    <property type="match status" value="1"/>
</dbReference>
<evidence type="ECO:0000259" key="9">
    <source>
        <dbReference type="Pfam" id="PF05504"/>
    </source>
</evidence>
<keyword evidence="12" id="KW-1185">Reference proteome</keyword>
<dbReference type="Gene3D" id="3.30.300.210">
    <property type="entry name" value="Nutrient germinant receptor protein C, domain 3"/>
    <property type="match status" value="1"/>
</dbReference>
<dbReference type="GO" id="GO:0009847">
    <property type="term" value="P:spore germination"/>
    <property type="evidence" value="ECO:0007669"/>
    <property type="project" value="InterPro"/>
</dbReference>
<evidence type="ECO:0000256" key="3">
    <source>
        <dbReference type="ARBA" id="ARBA00022544"/>
    </source>
</evidence>
<dbReference type="Proteomes" id="UP000253034">
    <property type="component" value="Unassembled WGS sequence"/>
</dbReference>
<evidence type="ECO:0000256" key="8">
    <source>
        <dbReference type="SAM" id="MobiDB-lite"/>
    </source>
</evidence>
<feature type="domain" description="Spore germination protein N-terminal" evidence="10">
    <location>
        <begin position="27"/>
        <end position="201"/>
    </location>
</feature>
<accession>A0A369BFP2</accession>
<evidence type="ECO:0000256" key="5">
    <source>
        <dbReference type="ARBA" id="ARBA00023136"/>
    </source>
</evidence>
<evidence type="ECO:0000256" key="2">
    <source>
        <dbReference type="ARBA" id="ARBA00007886"/>
    </source>
</evidence>
<gene>
    <name evidence="11" type="ORF">DFR58_103174</name>
</gene>
<dbReference type="PROSITE" id="PS51257">
    <property type="entry name" value="PROKAR_LIPOPROTEIN"/>
    <property type="match status" value="1"/>
</dbReference>
<evidence type="ECO:0000313" key="12">
    <source>
        <dbReference type="Proteomes" id="UP000253034"/>
    </source>
</evidence>
<proteinExistence type="inferred from homology"/>
<dbReference type="Pfam" id="PF05504">
    <property type="entry name" value="Spore_GerAC"/>
    <property type="match status" value="1"/>
</dbReference>
<dbReference type="RefSeq" id="WP_242987384.1">
    <property type="nucleotide sequence ID" value="NZ_QPJT01000003.1"/>
</dbReference>
<reference evidence="11 12" key="1">
    <citation type="submission" date="2018-07" db="EMBL/GenBank/DDBJ databases">
        <title>Genomic Encyclopedia of Type Strains, Phase IV (KMG-IV): sequencing the most valuable type-strain genomes for metagenomic binning, comparative biology and taxonomic classification.</title>
        <authorList>
            <person name="Goeker M."/>
        </authorList>
    </citation>
    <scope>NUCLEOTIDE SEQUENCE [LARGE SCALE GENOMIC DNA]</scope>
    <source>
        <strain evidence="11 12">DSM 27016</strain>
    </source>
</reference>
<keyword evidence="3" id="KW-0309">Germination</keyword>
<comment type="caution">
    <text evidence="11">The sequence shown here is derived from an EMBL/GenBank/DDBJ whole genome shotgun (WGS) entry which is preliminary data.</text>
</comment>
<dbReference type="EMBL" id="QPJT01000003">
    <property type="protein sequence ID" value="RCX19428.1"/>
    <property type="molecule type" value="Genomic_DNA"/>
</dbReference>
<dbReference type="InterPro" id="IPR038501">
    <property type="entry name" value="Spore_GerAC_C_sf"/>
</dbReference>
<feature type="region of interest" description="Disordered" evidence="8">
    <location>
        <begin position="218"/>
        <end position="237"/>
    </location>
</feature>
<dbReference type="InterPro" id="IPR008844">
    <property type="entry name" value="Spore_GerAC-like"/>
</dbReference>
<keyword evidence="7" id="KW-0449">Lipoprotein</keyword>
<name>A0A369BFP2_9FIRM</name>
<keyword evidence="5" id="KW-0472">Membrane</keyword>
<organism evidence="11 12">
    <name type="scientific">Anaerobacterium chartisolvens</name>
    <dbReference type="NCBI Taxonomy" id="1297424"/>
    <lineage>
        <taxon>Bacteria</taxon>
        <taxon>Bacillati</taxon>
        <taxon>Bacillota</taxon>
        <taxon>Clostridia</taxon>
        <taxon>Eubacteriales</taxon>
        <taxon>Oscillospiraceae</taxon>
        <taxon>Anaerobacterium</taxon>
    </lineage>
</organism>
<sequence length="435" mass="48324">MKKPLSSIVRTIIIFAMLCITLTGCYDSREIDDMAYIVAIGLDTGKTNKLMMTLQLVVPPKIKGGDGGGGGDAEEGSQIITLEAPTIYSGLNMANNFISRQINLSHTKVLVFSEEFARNGIADLVIALPKGREFRPTVNILVAKGTAVDYIKSVKPELEGNPAKYYELNNISHLHTGFTADTMFHNFYIQSKSLSIQPVATLAGVSKYKSPEDLSLADSTYKDKGRPAPLEGDFKAGSLPKSGSVQSEIMGLAVFDRGKMVGELDGEQTMGYLMVRGKFNKAYVTMPDPIEKERFVILNIRQARKPNKNIKMVNDKPVIDIRIMLEGDITVIQSGINYESPEKMSILERGYEEFIKKGVSDFLVMTSKDFQSDICGLGSGMKKKFLTWDQWKDFKWLSRYKEATFNVSVDVKIRRPGLTIRSSPITSTEGEIYAR</sequence>
<dbReference type="InterPro" id="IPR046953">
    <property type="entry name" value="Spore_GerAC-like_C"/>
</dbReference>
<dbReference type="InterPro" id="IPR057336">
    <property type="entry name" value="GerAC_N"/>
</dbReference>